<dbReference type="InterPro" id="IPR000276">
    <property type="entry name" value="GPCR_Rhodpsn"/>
</dbReference>
<evidence type="ECO:0000256" key="10">
    <source>
        <dbReference type="SAM" id="Phobius"/>
    </source>
</evidence>
<feature type="transmembrane region" description="Helical" evidence="10">
    <location>
        <begin position="63"/>
        <end position="85"/>
    </location>
</feature>
<evidence type="ECO:0000256" key="1">
    <source>
        <dbReference type="ARBA" id="ARBA00004141"/>
    </source>
</evidence>
<protein>
    <submittedName>
        <fullName evidence="12">7 transmembrane receptor (Rhodopsin family)</fullName>
    </submittedName>
</protein>
<name>A0AAW1LTU7_POPJA</name>
<comment type="caution">
    <text evidence="12">The sequence shown here is derived from an EMBL/GenBank/DDBJ whole genome shotgun (WGS) entry which is preliminary data.</text>
</comment>
<dbReference type="PANTHER" id="PTHR24243:SF233">
    <property type="entry name" value="THYROTROPIN-RELEASING HORMONE RECEPTOR"/>
    <property type="match status" value="1"/>
</dbReference>
<evidence type="ECO:0000313" key="12">
    <source>
        <dbReference type="EMBL" id="KAK9737269.1"/>
    </source>
</evidence>
<feature type="transmembrane region" description="Helical" evidence="10">
    <location>
        <begin position="20"/>
        <end position="42"/>
    </location>
</feature>
<keyword evidence="4 10" id="KW-1133">Transmembrane helix</keyword>
<feature type="transmembrane region" description="Helical" evidence="10">
    <location>
        <begin position="162"/>
        <end position="186"/>
    </location>
</feature>
<dbReference type="GO" id="GO:0005886">
    <property type="term" value="C:plasma membrane"/>
    <property type="evidence" value="ECO:0007669"/>
    <property type="project" value="TreeGrafter"/>
</dbReference>
<comment type="subcellular location">
    <subcellularLocation>
        <location evidence="1">Membrane</location>
        <topology evidence="1">Multi-pass membrane protein</topology>
    </subcellularLocation>
</comment>
<keyword evidence="3 9" id="KW-0812">Transmembrane</keyword>
<keyword evidence="13" id="KW-1185">Reference proteome</keyword>
<feature type="transmembrane region" description="Helical" evidence="10">
    <location>
        <begin position="105"/>
        <end position="134"/>
    </location>
</feature>
<dbReference type="SUPFAM" id="SSF81321">
    <property type="entry name" value="Family A G protein-coupled receptor-like"/>
    <property type="match status" value="1"/>
</dbReference>
<evidence type="ECO:0000256" key="3">
    <source>
        <dbReference type="ARBA" id="ARBA00022692"/>
    </source>
</evidence>
<organism evidence="12 13">
    <name type="scientific">Popillia japonica</name>
    <name type="common">Japanese beetle</name>
    <dbReference type="NCBI Taxonomy" id="7064"/>
    <lineage>
        <taxon>Eukaryota</taxon>
        <taxon>Metazoa</taxon>
        <taxon>Ecdysozoa</taxon>
        <taxon>Arthropoda</taxon>
        <taxon>Hexapoda</taxon>
        <taxon>Insecta</taxon>
        <taxon>Pterygota</taxon>
        <taxon>Neoptera</taxon>
        <taxon>Endopterygota</taxon>
        <taxon>Coleoptera</taxon>
        <taxon>Polyphaga</taxon>
        <taxon>Scarabaeiformia</taxon>
        <taxon>Scarabaeidae</taxon>
        <taxon>Rutelinae</taxon>
        <taxon>Popillia</taxon>
    </lineage>
</organism>
<evidence type="ECO:0000256" key="4">
    <source>
        <dbReference type="ARBA" id="ARBA00022989"/>
    </source>
</evidence>
<accession>A0AAW1LTU7</accession>
<keyword evidence="8 9" id="KW-0807">Transducer</keyword>
<dbReference type="EMBL" id="JASPKY010000102">
    <property type="protein sequence ID" value="KAK9737269.1"/>
    <property type="molecule type" value="Genomic_DNA"/>
</dbReference>
<dbReference type="PANTHER" id="PTHR24243">
    <property type="entry name" value="G-PROTEIN COUPLED RECEPTOR"/>
    <property type="match status" value="1"/>
</dbReference>
<evidence type="ECO:0000256" key="9">
    <source>
        <dbReference type="RuleBase" id="RU000688"/>
    </source>
</evidence>
<proteinExistence type="inferred from homology"/>
<dbReference type="InterPro" id="IPR017452">
    <property type="entry name" value="GPCR_Rhodpsn_7TM"/>
</dbReference>
<comment type="similarity">
    <text evidence="2 9">Belongs to the G-protein coupled receptor 1 family.</text>
</comment>
<evidence type="ECO:0000259" key="11">
    <source>
        <dbReference type="PROSITE" id="PS50262"/>
    </source>
</evidence>
<dbReference type="AlphaFoldDB" id="A0AAW1LTU7"/>
<dbReference type="PROSITE" id="PS00237">
    <property type="entry name" value="G_PROTEIN_RECEP_F1_1"/>
    <property type="match status" value="1"/>
</dbReference>
<evidence type="ECO:0000256" key="8">
    <source>
        <dbReference type="ARBA" id="ARBA00023224"/>
    </source>
</evidence>
<dbReference type="PRINTS" id="PR00237">
    <property type="entry name" value="GPCRRHODOPSN"/>
</dbReference>
<evidence type="ECO:0000256" key="6">
    <source>
        <dbReference type="ARBA" id="ARBA00023136"/>
    </source>
</evidence>
<sequence length="382" mass="43464">MDRTRLRYLPKIKLHFKTGKAVPFVELTVAHASVLTILAISFERYYAICKPLEAGYICTKTRASLICLLAWVIAAVFTSPMLSIAEYRSDSDGSETADCQTLANTFWSALYFIGTIVLFFIVPLFVLLVLYLIIAKTLISNAATLILNKHIDTNSNRARKQVILMLGTVVLSFFICLIPFRVFTLWIIIVPHEKVSQLGFERYYNILYFCRIMLYLNSAVNPILYNLMSSKFRTGFLICSERRRYLHRSRNGTFSTTVNSCRSSTSRHTHDGYRVCFKPGSNSVVIKNCNDSPESNRSGDSRSNILRESPIFTGGNALKKATHYVVDAPNDEDEEFKFGNGNPNFNTTTEQVTLYHNAYEKRIGLKETQIVMFEEKGKYSNV</sequence>
<keyword evidence="6 10" id="KW-0472">Membrane</keyword>
<dbReference type="GO" id="GO:0004930">
    <property type="term" value="F:G protein-coupled receptor activity"/>
    <property type="evidence" value="ECO:0007669"/>
    <property type="project" value="UniProtKB-KW"/>
</dbReference>
<dbReference type="Pfam" id="PF00001">
    <property type="entry name" value="7tm_1"/>
    <property type="match status" value="1"/>
</dbReference>
<keyword evidence="7 9" id="KW-0675">Receptor</keyword>
<evidence type="ECO:0000256" key="2">
    <source>
        <dbReference type="ARBA" id="ARBA00010663"/>
    </source>
</evidence>
<reference evidence="12 13" key="1">
    <citation type="journal article" date="2024" name="BMC Genomics">
        <title>De novo assembly and annotation of Popillia japonica's genome with initial clues to its potential as an invasive pest.</title>
        <authorList>
            <person name="Cucini C."/>
            <person name="Boschi S."/>
            <person name="Funari R."/>
            <person name="Cardaioli E."/>
            <person name="Iannotti N."/>
            <person name="Marturano G."/>
            <person name="Paoli F."/>
            <person name="Bruttini M."/>
            <person name="Carapelli A."/>
            <person name="Frati F."/>
            <person name="Nardi F."/>
        </authorList>
    </citation>
    <scope>NUCLEOTIDE SEQUENCE [LARGE SCALE GENOMIC DNA]</scope>
    <source>
        <strain evidence="12">DMR45628</strain>
    </source>
</reference>
<dbReference type="Gene3D" id="1.20.1070.10">
    <property type="entry name" value="Rhodopsin 7-helix transmembrane proteins"/>
    <property type="match status" value="1"/>
</dbReference>
<dbReference type="Proteomes" id="UP001458880">
    <property type="component" value="Unassembled WGS sequence"/>
</dbReference>
<evidence type="ECO:0000256" key="7">
    <source>
        <dbReference type="ARBA" id="ARBA00023170"/>
    </source>
</evidence>
<gene>
    <name evidence="12" type="ORF">QE152_g10848</name>
</gene>
<evidence type="ECO:0000256" key="5">
    <source>
        <dbReference type="ARBA" id="ARBA00023040"/>
    </source>
</evidence>
<dbReference type="PROSITE" id="PS50262">
    <property type="entry name" value="G_PROTEIN_RECEP_F1_2"/>
    <property type="match status" value="1"/>
</dbReference>
<feature type="domain" description="G-protein coupled receptors family 1 profile" evidence="11">
    <location>
        <begin position="32"/>
        <end position="225"/>
    </location>
</feature>
<keyword evidence="5 9" id="KW-0297">G-protein coupled receptor</keyword>
<evidence type="ECO:0000313" key="13">
    <source>
        <dbReference type="Proteomes" id="UP001458880"/>
    </source>
</evidence>
<feature type="transmembrane region" description="Helical" evidence="10">
    <location>
        <begin position="206"/>
        <end position="227"/>
    </location>
</feature>